<reference evidence="4 5" key="1">
    <citation type="submission" date="2018-06" db="EMBL/GenBank/DDBJ databases">
        <title>Isolation of heavy metals resistant Paenibacillus silvae NC2 from Gold-Copper mine in ZiJin, China.</title>
        <authorList>
            <person name="Xu J."/>
            <person name="Mazhar H.S."/>
            <person name="Rensing C."/>
        </authorList>
    </citation>
    <scope>NUCLEOTIDE SEQUENCE [LARGE SCALE GENOMIC DNA]</scope>
    <source>
        <strain evidence="4 5">NC2</strain>
    </source>
</reference>
<evidence type="ECO:0000256" key="1">
    <source>
        <dbReference type="ARBA" id="ARBA00004196"/>
    </source>
</evidence>
<evidence type="ECO:0000313" key="5">
    <source>
        <dbReference type="Proteomes" id="UP000249204"/>
    </source>
</evidence>
<dbReference type="InterPro" id="IPR012480">
    <property type="entry name" value="Hepar_II_III_C"/>
</dbReference>
<feature type="domain" description="Heparinase II/III-like C-terminal" evidence="3">
    <location>
        <begin position="432"/>
        <end position="567"/>
    </location>
</feature>
<evidence type="ECO:0000256" key="2">
    <source>
        <dbReference type="SAM" id="MobiDB-lite"/>
    </source>
</evidence>
<organism evidence="4 5">
    <name type="scientific">Paenibacillus silvae</name>
    <dbReference type="NCBI Taxonomy" id="1325358"/>
    <lineage>
        <taxon>Bacteria</taxon>
        <taxon>Bacillati</taxon>
        <taxon>Bacillota</taxon>
        <taxon>Bacilli</taxon>
        <taxon>Bacillales</taxon>
        <taxon>Paenibacillaceae</taxon>
        <taxon>Paenibacillus</taxon>
    </lineage>
</organism>
<dbReference type="Gene3D" id="2.70.98.70">
    <property type="match status" value="1"/>
</dbReference>
<comment type="caution">
    <text evidence="4">The sequence shown here is derived from an EMBL/GenBank/DDBJ whole genome shotgun (WGS) entry which is preliminary data.</text>
</comment>
<protein>
    <recommendedName>
        <fullName evidence="3">Heparinase II/III-like C-terminal domain-containing protein</fullName>
    </recommendedName>
</protein>
<name>A0A2W6NZI4_9BACL</name>
<sequence>MNAVQGSNHEIKNEQEYRHVDTSCAGNEAEVNGWPDEERLQQIIHPKRNYRQKNRILMADRIGERLRQPELVKVFTDLKTYGELALNEPLPPLTFALFRQFSQTGERKAYENAYFDRRGRLAAVAMLALVSDEPRVLQTLEEMLWAVCDEYTWCLTAHLGNGEARQVEGNIDLFAAETVHMLAEIAVIHGRHLNPLVLERIRVEAERRIFTPLYREKREYHWQTAEHNWSAVCGGCCGMAAMLLLEEEVMVRESIRQTLGCMKAFLSGYGEDGGCAEGIGYWVYGFGYFVYYAEMLQDYSDGALNLLTGSKIAAIAAFPLRIHLSAGIFVNYSDSAEREEIPAGLLSVLAAKFELPANLPLFIPRLTDDPCRRWAHLLRNVMWSDPAVYAGVQEGAGAHAQANEGFILHQLGWMVAKSVLPVPKVSHEADKLHAEEKQVQAACSFKGGHNDEPHNHNDLGQFIIHCGGENIICDPGAGLYTQAYFAPGREQLFHISSSGHNVPLIDGCEQSSGRQAEAYMLGFRLEPDGSELEAALDLTLAYPEAASLQRYTRELCWRIEKHDDWIGDITRNASRSSRDGNMDEHIEVAVLRLTDTFQWKAGTVLDDAQYSVDECSPRPSRVVERWISRINPVLEKEGRLLWKAAQANVYMVYDAARWHVDTEPVYTLDHDHNPVTFYRTSLVWKGTGEAAGGTGRVTDQRNKMQVMVAMEKREPTEPMKSFGFFEAVETPAKEESKETGEGAGEAANIIDTDTDTDTDTGTGTGTGDIADIASLEIVCQVHFVIEPHKAETEVSEGE</sequence>
<accession>A0A2W6NZI4</accession>
<evidence type="ECO:0000259" key="3">
    <source>
        <dbReference type="Pfam" id="PF07940"/>
    </source>
</evidence>
<gene>
    <name evidence="4" type="ORF">DN757_25430</name>
</gene>
<proteinExistence type="predicted"/>
<dbReference type="AlphaFoldDB" id="A0A2W6NZI4"/>
<dbReference type="EMBL" id="QKWW01000086">
    <property type="protein sequence ID" value="PZT52820.1"/>
    <property type="molecule type" value="Genomic_DNA"/>
</dbReference>
<dbReference type="GO" id="GO:0016829">
    <property type="term" value="F:lyase activity"/>
    <property type="evidence" value="ECO:0007669"/>
    <property type="project" value="InterPro"/>
</dbReference>
<dbReference type="Proteomes" id="UP000249204">
    <property type="component" value="Unassembled WGS sequence"/>
</dbReference>
<evidence type="ECO:0000313" key="4">
    <source>
        <dbReference type="EMBL" id="PZT52820.1"/>
    </source>
</evidence>
<dbReference type="Pfam" id="PF07940">
    <property type="entry name" value="Hepar_II_III_C"/>
    <property type="match status" value="1"/>
</dbReference>
<dbReference type="Gene3D" id="1.50.10.100">
    <property type="entry name" value="Chondroitin AC/alginate lyase"/>
    <property type="match status" value="1"/>
</dbReference>
<dbReference type="SUPFAM" id="SSF48230">
    <property type="entry name" value="Chondroitin AC/alginate lyase"/>
    <property type="match status" value="1"/>
</dbReference>
<dbReference type="InterPro" id="IPR008929">
    <property type="entry name" value="Chondroitin_lyas"/>
</dbReference>
<dbReference type="RefSeq" id="WP_146259779.1">
    <property type="nucleotide sequence ID" value="NZ_QKWW01000086.1"/>
</dbReference>
<dbReference type="GO" id="GO:0030313">
    <property type="term" value="C:cell envelope"/>
    <property type="evidence" value="ECO:0007669"/>
    <property type="project" value="UniProtKB-SubCell"/>
</dbReference>
<feature type="compositionally biased region" description="Basic and acidic residues" evidence="2">
    <location>
        <begin position="731"/>
        <end position="740"/>
    </location>
</feature>
<comment type="subcellular location">
    <subcellularLocation>
        <location evidence="1">Cell envelope</location>
    </subcellularLocation>
</comment>
<feature type="region of interest" description="Disordered" evidence="2">
    <location>
        <begin position="731"/>
        <end position="764"/>
    </location>
</feature>